<protein>
    <submittedName>
        <fullName evidence="1">Lipase</fullName>
    </submittedName>
</protein>
<accession>A0A1R3TCK1</accession>
<proteinExistence type="predicted"/>
<gene>
    <name evidence="1" type="primary">lipase</name>
</gene>
<dbReference type="Gene3D" id="3.40.50.1820">
    <property type="entry name" value="alpha/beta hydrolase"/>
    <property type="match status" value="1"/>
</dbReference>
<sequence length="650" mass="74391">MLIKVTATMFVLVSVHIIVTSTLRTDDGRFNRTSKSNRVKYITNYYGEDPSGAELITWNDTSNRFNFYNSKNTSIMTVMKSAGELNGKDSGDIVLLVQDFSNEACFIDRAVSDNTYYYTEYVMKQLLRMHTKMTPNVLVVLVDWSKQVTSVCRSRNTHAHGAWRVSAYYAVRATMIEFLKTLDTFRVHCVGMSVGSSACASFARHYESYHSKKFERIVAVDPPTASFSDYKEVSSPNSLTSLFNPMGGDEVTVRNDNRDYMLHKDDAKYVVVIASSEGGYGPYEPMGDEYIRSDLTGKTHEACREANWWKGKICATSYSGLKHCEDINIPFHFHRTRALCSHMCSLLTFIKGLDVFSTFPAMDVRDKSLSSWNAYTTSKDYTKTASFYSPVTLPESIRLNHHDMQTFSVLFIVSRWNDAYLDTYDDYYSKEEAEIHYRWYFIAHIPSPLVIYTKGAPILVRVYKGSAAMDDKPTINSMAMTGLKARETICYHTYTYIFTGTKKYDCYLTGSYIKEPHYRTQMNVTAKAPMVIPPKYGCLPFDVVFQKNVIFLRTDLEAEVGSSISLSDIVQRNPDLQAITCEMNRETTTVMTFWNKCTNYYYPLDIEYDRSTKTINVSMSRVGGATLRLYFQWKMAIVRISFTNKKSGHK</sequence>
<dbReference type="EMBL" id="LT608136">
    <property type="protein sequence ID" value="SCL76978.1"/>
    <property type="molecule type" value="Genomic_DNA"/>
</dbReference>
<dbReference type="Proteomes" id="UP000280017">
    <property type="component" value="Segment"/>
</dbReference>
<organism evidence="1">
    <name type="scientific">Spheniscid alphaherpesvirus 1</name>
    <dbReference type="NCBI Taxonomy" id="2560777"/>
    <lineage>
        <taxon>Viruses</taxon>
        <taxon>Duplodnaviria</taxon>
        <taxon>Heunggongvirae</taxon>
        <taxon>Peploviricota</taxon>
        <taxon>Herviviricetes</taxon>
        <taxon>Herpesvirales</taxon>
        <taxon>Orthoherpesviridae</taxon>
        <taxon>Alphaherpesvirinae</taxon>
        <taxon>Mardivirus</taxon>
        <taxon>Mardivirus spheniscidalpha1</taxon>
    </lineage>
</organism>
<reference evidence="1" key="1">
    <citation type="submission" date="2016-08" db="EMBL/GenBank/DDBJ databases">
        <authorList>
            <person name="Seilhamer J.J."/>
        </authorList>
    </citation>
    <scope>NUCLEOTIDE SEQUENCE</scope>
    <source>
        <strain evidence="1">Lib01003</strain>
    </source>
</reference>
<name>A0A1R3TCK1_9ALPH</name>
<dbReference type="InterPro" id="IPR029058">
    <property type="entry name" value="AB_hydrolase_fold"/>
</dbReference>
<evidence type="ECO:0000313" key="1">
    <source>
        <dbReference type="EMBL" id="SCL76978.1"/>
    </source>
</evidence>
<dbReference type="SUPFAM" id="SSF53474">
    <property type="entry name" value="alpha/beta-Hydrolases"/>
    <property type="match status" value="1"/>
</dbReference>